<evidence type="ECO:0000256" key="1">
    <source>
        <dbReference type="SAM" id="SignalP"/>
    </source>
</evidence>
<organism evidence="3 4">
    <name type="scientific">Spirosoma liriopis</name>
    <dbReference type="NCBI Taxonomy" id="2937440"/>
    <lineage>
        <taxon>Bacteria</taxon>
        <taxon>Pseudomonadati</taxon>
        <taxon>Bacteroidota</taxon>
        <taxon>Cytophagia</taxon>
        <taxon>Cytophagales</taxon>
        <taxon>Cytophagaceae</taxon>
        <taxon>Spirosoma</taxon>
    </lineage>
</organism>
<keyword evidence="1" id="KW-0732">Signal</keyword>
<feature type="signal peptide" evidence="1">
    <location>
        <begin position="1"/>
        <end position="19"/>
    </location>
</feature>
<protein>
    <submittedName>
        <fullName evidence="3">Lipocalin family protein</fullName>
    </submittedName>
</protein>
<dbReference type="Proteomes" id="UP001202180">
    <property type="component" value="Unassembled WGS sequence"/>
</dbReference>
<feature type="domain" description="Lipocalin-like" evidence="2">
    <location>
        <begin position="34"/>
        <end position="119"/>
    </location>
</feature>
<accession>A0ABT0HQ80</accession>
<dbReference type="PROSITE" id="PS51257">
    <property type="entry name" value="PROKAR_LIPOPROTEIN"/>
    <property type="match status" value="1"/>
</dbReference>
<dbReference type="InterPro" id="IPR024311">
    <property type="entry name" value="Lipocalin-like"/>
</dbReference>
<keyword evidence="4" id="KW-1185">Reference proteome</keyword>
<evidence type="ECO:0000259" key="2">
    <source>
        <dbReference type="Pfam" id="PF13648"/>
    </source>
</evidence>
<dbReference type="RefSeq" id="WP_232558527.1">
    <property type="nucleotide sequence ID" value="NZ_JALPRF010000003.1"/>
</dbReference>
<evidence type="ECO:0000313" key="4">
    <source>
        <dbReference type="Proteomes" id="UP001202180"/>
    </source>
</evidence>
<dbReference type="EMBL" id="JALPRF010000003">
    <property type="protein sequence ID" value="MCK8494324.1"/>
    <property type="molecule type" value="Genomic_DNA"/>
</dbReference>
<feature type="chain" id="PRO_5047489574" evidence="1">
    <location>
        <begin position="20"/>
        <end position="161"/>
    </location>
</feature>
<sequence>MKQKSLLFLLAVFCASVLAACSRENEVAADSGPIVGQWDINRYTISNLPASYSTLNGTVSTNLGTDTYTFRSDSTYSEEYSPYNSSSKSTEEGRWSFRDTLLTLRPNPASGQVTPYTLKYARSTGEMSTGPFKSSGTVVNPTTQATETVNYQLEFFYRKRY</sequence>
<evidence type="ECO:0000313" key="3">
    <source>
        <dbReference type="EMBL" id="MCK8494324.1"/>
    </source>
</evidence>
<name>A0ABT0HQ80_9BACT</name>
<gene>
    <name evidence="3" type="ORF">M0L20_20825</name>
</gene>
<dbReference type="Pfam" id="PF13648">
    <property type="entry name" value="Lipocalin_4"/>
    <property type="match status" value="1"/>
</dbReference>
<comment type="caution">
    <text evidence="3">The sequence shown here is derived from an EMBL/GenBank/DDBJ whole genome shotgun (WGS) entry which is preliminary data.</text>
</comment>
<reference evidence="3 4" key="1">
    <citation type="submission" date="2022-04" db="EMBL/GenBank/DDBJ databases">
        <title>Spirosoma sp. strain RP8 genome sequencing and assembly.</title>
        <authorList>
            <person name="Jung Y."/>
        </authorList>
    </citation>
    <scope>NUCLEOTIDE SEQUENCE [LARGE SCALE GENOMIC DNA]</scope>
    <source>
        <strain evidence="3 4">RP8</strain>
    </source>
</reference>
<proteinExistence type="predicted"/>